<organism evidence="2 3">
    <name type="scientific">Pleomassaria siparia CBS 279.74</name>
    <dbReference type="NCBI Taxonomy" id="1314801"/>
    <lineage>
        <taxon>Eukaryota</taxon>
        <taxon>Fungi</taxon>
        <taxon>Dikarya</taxon>
        <taxon>Ascomycota</taxon>
        <taxon>Pezizomycotina</taxon>
        <taxon>Dothideomycetes</taxon>
        <taxon>Pleosporomycetidae</taxon>
        <taxon>Pleosporales</taxon>
        <taxon>Pleomassariaceae</taxon>
        <taxon>Pleomassaria</taxon>
    </lineage>
</organism>
<protein>
    <submittedName>
        <fullName evidence="2">Uncharacterized protein</fullName>
    </submittedName>
</protein>
<evidence type="ECO:0000313" key="3">
    <source>
        <dbReference type="Proteomes" id="UP000799428"/>
    </source>
</evidence>
<name>A0A6G1KP66_9PLEO</name>
<sequence length="77" mass="8480">MLVWDSFLQAPRSLWGETRRKRHPATPTCSWATFASLAALIIVGSIIGESVRVMLELASQHILAQKNAWVALTACTT</sequence>
<dbReference type="Proteomes" id="UP000799428">
    <property type="component" value="Unassembled WGS sequence"/>
</dbReference>
<dbReference type="EMBL" id="MU005764">
    <property type="protein sequence ID" value="KAF2714335.1"/>
    <property type="molecule type" value="Genomic_DNA"/>
</dbReference>
<evidence type="ECO:0000313" key="2">
    <source>
        <dbReference type="EMBL" id="KAF2714335.1"/>
    </source>
</evidence>
<dbReference type="AlphaFoldDB" id="A0A6G1KP66"/>
<reference evidence="2" key="1">
    <citation type="journal article" date="2020" name="Stud. Mycol.">
        <title>101 Dothideomycetes genomes: a test case for predicting lifestyles and emergence of pathogens.</title>
        <authorList>
            <person name="Haridas S."/>
            <person name="Albert R."/>
            <person name="Binder M."/>
            <person name="Bloem J."/>
            <person name="Labutti K."/>
            <person name="Salamov A."/>
            <person name="Andreopoulos B."/>
            <person name="Baker S."/>
            <person name="Barry K."/>
            <person name="Bills G."/>
            <person name="Bluhm B."/>
            <person name="Cannon C."/>
            <person name="Castanera R."/>
            <person name="Culley D."/>
            <person name="Daum C."/>
            <person name="Ezra D."/>
            <person name="Gonzalez J."/>
            <person name="Henrissat B."/>
            <person name="Kuo A."/>
            <person name="Liang C."/>
            <person name="Lipzen A."/>
            <person name="Lutzoni F."/>
            <person name="Magnuson J."/>
            <person name="Mondo S."/>
            <person name="Nolan M."/>
            <person name="Ohm R."/>
            <person name="Pangilinan J."/>
            <person name="Park H.-J."/>
            <person name="Ramirez L."/>
            <person name="Alfaro M."/>
            <person name="Sun H."/>
            <person name="Tritt A."/>
            <person name="Yoshinaga Y."/>
            <person name="Zwiers L.-H."/>
            <person name="Turgeon B."/>
            <person name="Goodwin S."/>
            <person name="Spatafora J."/>
            <person name="Crous P."/>
            <person name="Grigoriev I."/>
        </authorList>
    </citation>
    <scope>NUCLEOTIDE SEQUENCE</scope>
    <source>
        <strain evidence="2">CBS 279.74</strain>
    </source>
</reference>
<keyword evidence="1" id="KW-0472">Membrane</keyword>
<proteinExistence type="predicted"/>
<keyword evidence="1" id="KW-1133">Transmembrane helix</keyword>
<gene>
    <name evidence="2" type="ORF">K504DRAFT_1028</name>
</gene>
<feature type="transmembrane region" description="Helical" evidence="1">
    <location>
        <begin position="29"/>
        <end position="47"/>
    </location>
</feature>
<evidence type="ECO:0000256" key="1">
    <source>
        <dbReference type="SAM" id="Phobius"/>
    </source>
</evidence>
<keyword evidence="1" id="KW-0812">Transmembrane</keyword>
<keyword evidence="3" id="KW-1185">Reference proteome</keyword>
<accession>A0A6G1KP66</accession>